<feature type="domain" description="E3 ubiquitin-protein ligase APD1-4 N-terminal" evidence="3">
    <location>
        <begin position="114"/>
        <end position="181"/>
    </location>
</feature>
<keyword evidence="2" id="KW-0812">Transmembrane</keyword>
<keyword evidence="2" id="KW-0472">Membrane</keyword>
<feature type="region of interest" description="Disordered" evidence="1">
    <location>
        <begin position="213"/>
        <end position="261"/>
    </location>
</feature>
<sequence length="557" mass="62704">MATAVTKDGSVVYLPQEDKCGRKGRSYSLFSPSNSFSLLKPNGQQQLLRGPRRVVRLCVFALLLPAGLITVPLYVRLVLFPPAHYPMMPTDQRLLARHASSFWCQAQWTHMNGSYNAYVSSETPPASLTRSTHHMLYSTTLEDDVKEYWGFHLLKGSTVTISTCASTDGAQLMILRGVNNLHRCAWIGEEDSAEEREAPVGQTDHVVKDATETSPFFDKAISGEEPLLPEEARRRSNEVNLQGDDPDAGIPEAPTSEERQGELEHLLRKAIRMSKNKKEILRLLHMLHRSDDHPLPRHLQRRLGIISEDDEDTLKPQNSRDTPDRSYEKMPPPRRLRRETKELSTAVDFDGALEVFDEENGEADRKTHTAGTSQNPAESIIGGQVFFPEGLRVERGKFNQTNKNDGSNEEHVSSYSSSEEALASCEGVIMTLPLAAYRACSFRWTNQNKVVYDIPITGTYYFVFSSDNEIASNNLFFNLTLQRVTYDTKSAVRLCTNATECSLPLSFWSDDQTLVEVPEEKSWSNTYVLDTVCRPRVPLFLAFILAAPLLILLCAFH</sequence>
<proteinExistence type="predicted"/>
<dbReference type="InterPro" id="IPR032010">
    <property type="entry name" value="APD1-4_M"/>
</dbReference>
<reference evidence="5 6" key="1">
    <citation type="submission" date="2023-03" db="EMBL/GenBank/DDBJ databases">
        <title>High-quality genome of Scylla paramamosain provides insights in environmental adaptation.</title>
        <authorList>
            <person name="Zhang L."/>
        </authorList>
    </citation>
    <scope>NUCLEOTIDE SEQUENCE [LARGE SCALE GENOMIC DNA]</scope>
    <source>
        <strain evidence="5">LZ_2023a</strain>
        <tissue evidence="5">Muscle</tissue>
    </source>
</reference>
<protein>
    <recommendedName>
        <fullName evidence="7">E3 ubiquitin-protein ligase APD1-4 middle domain-containing protein</fullName>
    </recommendedName>
</protein>
<evidence type="ECO:0000259" key="4">
    <source>
        <dbReference type="Pfam" id="PF16041"/>
    </source>
</evidence>
<name>A0AAW0T814_SCYPA</name>
<feature type="transmembrane region" description="Helical" evidence="2">
    <location>
        <begin position="54"/>
        <end position="75"/>
    </location>
</feature>
<dbReference type="AlphaFoldDB" id="A0AAW0T814"/>
<dbReference type="Proteomes" id="UP001487740">
    <property type="component" value="Unassembled WGS sequence"/>
</dbReference>
<evidence type="ECO:0000313" key="6">
    <source>
        <dbReference type="Proteomes" id="UP001487740"/>
    </source>
</evidence>
<dbReference type="Pfam" id="PF16041">
    <property type="entry name" value="APD1-4_M"/>
    <property type="match status" value="1"/>
</dbReference>
<dbReference type="EMBL" id="JARAKH010000038">
    <property type="protein sequence ID" value="KAK8383343.1"/>
    <property type="molecule type" value="Genomic_DNA"/>
</dbReference>
<evidence type="ECO:0000256" key="2">
    <source>
        <dbReference type="SAM" id="Phobius"/>
    </source>
</evidence>
<feature type="domain" description="E3 ubiquitin-protein ligase APD1-4 middle" evidence="4">
    <location>
        <begin position="450"/>
        <end position="554"/>
    </location>
</feature>
<keyword evidence="2" id="KW-1133">Transmembrane helix</keyword>
<accession>A0AAW0T814</accession>
<feature type="region of interest" description="Disordered" evidence="1">
    <location>
        <begin position="357"/>
        <end position="377"/>
    </location>
</feature>
<comment type="caution">
    <text evidence="5">The sequence shown here is derived from an EMBL/GenBank/DDBJ whole genome shotgun (WGS) entry which is preliminary data.</text>
</comment>
<feature type="region of interest" description="Disordered" evidence="1">
    <location>
        <begin position="304"/>
        <end position="342"/>
    </location>
</feature>
<dbReference type="PANTHER" id="PTHR39077:SF1">
    <property type="entry name" value="E3 UBIQUITIN-PROTEIN LIGASE APD1-4 MIDDLE DOMAIN-CONTAINING PROTEIN"/>
    <property type="match status" value="1"/>
</dbReference>
<feature type="transmembrane region" description="Helical" evidence="2">
    <location>
        <begin position="537"/>
        <end position="556"/>
    </location>
</feature>
<dbReference type="Pfam" id="PF16040">
    <property type="entry name" value="APD1-4_N"/>
    <property type="match status" value="1"/>
</dbReference>
<organism evidence="5 6">
    <name type="scientific">Scylla paramamosain</name>
    <name type="common">Mud crab</name>
    <dbReference type="NCBI Taxonomy" id="85552"/>
    <lineage>
        <taxon>Eukaryota</taxon>
        <taxon>Metazoa</taxon>
        <taxon>Ecdysozoa</taxon>
        <taxon>Arthropoda</taxon>
        <taxon>Crustacea</taxon>
        <taxon>Multicrustacea</taxon>
        <taxon>Malacostraca</taxon>
        <taxon>Eumalacostraca</taxon>
        <taxon>Eucarida</taxon>
        <taxon>Decapoda</taxon>
        <taxon>Pleocyemata</taxon>
        <taxon>Brachyura</taxon>
        <taxon>Eubrachyura</taxon>
        <taxon>Portunoidea</taxon>
        <taxon>Portunidae</taxon>
        <taxon>Portuninae</taxon>
        <taxon>Scylla</taxon>
    </lineage>
</organism>
<evidence type="ECO:0000313" key="5">
    <source>
        <dbReference type="EMBL" id="KAK8383343.1"/>
    </source>
</evidence>
<keyword evidence="6" id="KW-1185">Reference proteome</keyword>
<gene>
    <name evidence="5" type="ORF">O3P69_011665</name>
</gene>
<evidence type="ECO:0000256" key="1">
    <source>
        <dbReference type="SAM" id="MobiDB-lite"/>
    </source>
</evidence>
<dbReference type="PANTHER" id="PTHR39077">
    <property type="entry name" value="DUF4793 DOMAIN-CONTAINING PROTEIN"/>
    <property type="match status" value="1"/>
</dbReference>
<dbReference type="InterPro" id="IPR032008">
    <property type="entry name" value="APD1-4_N"/>
</dbReference>
<evidence type="ECO:0008006" key="7">
    <source>
        <dbReference type="Google" id="ProtNLM"/>
    </source>
</evidence>
<evidence type="ECO:0000259" key="3">
    <source>
        <dbReference type="Pfam" id="PF16040"/>
    </source>
</evidence>